<feature type="compositionally biased region" description="Low complexity" evidence="8">
    <location>
        <begin position="49"/>
        <end position="77"/>
    </location>
</feature>
<evidence type="ECO:0000256" key="6">
    <source>
        <dbReference type="ARBA" id="ARBA00023277"/>
    </source>
</evidence>
<dbReference type="Gene3D" id="3.40.50.1820">
    <property type="entry name" value="alpha/beta hydrolase"/>
    <property type="match status" value="1"/>
</dbReference>
<organism evidence="10 11">
    <name type="scientific">Sorangium cellulosum (strain So ce56)</name>
    <name type="common">Polyangium cellulosum (strain So ce56)</name>
    <dbReference type="NCBI Taxonomy" id="448385"/>
    <lineage>
        <taxon>Bacteria</taxon>
        <taxon>Pseudomonadati</taxon>
        <taxon>Myxococcota</taxon>
        <taxon>Polyangia</taxon>
        <taxon>Polyangiales</taxon>
        <taxon>Polyangiaceae</taxon>
        <taxon>Sorangium</taxon>
    </lineage>
</organism>
<accession>A9F9K7</accession>
<evidence type="ECO:0000256" key="8">
    <source>
        <dbReference type="SAM" id="MobiDB-lite"/>
    </source>
</evidence>
<evidence type="ECO:0000313" key="11">
    <source>
        <dbReference type="Proteomes" id="UP000002139"/>
    </source>
</evidence>
<dbReference type="InterPro" id="IPR043595">
    <property type="entry name" value="FaeB/C/D"/>
</dbReference>
<keyword evidence="6" id="KW-0119">Carbohydrate metabolism</keyword>
<evidence type="ECO:0008006" key="12">
    <source>
        <dbReference type="Google" id="ProtNLM"/>
    </source>
</evidence>
<comment type="subcellular location">
    <subcellularLocation>
        <location evidence="1">Secreted</location>
    </subcellularLocation>
</comment>
<dbReference type="GO" id="GO:0005576">
    <property type="term" value="C:extracellular region"/>
    <property type="evidence" value="ECO:0007669"/>
    <property type="project" value="UniProtKB-SubCell"/>
</dbReference>
<dbReference type="eggNOG" id="COG3509">
    <property type="taxonomic scope" value="Bacteria"/>
</dbReference>
<dbReference type="STRING" id="448385.sce4605"/>
<gene>
    <name evidence="10" type="ordered locus">sce4605</name>
</gene>
<keyword evidence="7" id="KW-0624">Polysaccharide degradation</keyword>
<feature type="chain" id="PRO_5002734903" description="Poly(3-hydroxybutyrate) depolymerase" evidence="9">
    <location>
        <begin position="25"/>
        <end position="362"/>
    </location>
</feature>
<dbReference type="PANTHER" id="PTHR38050">
    <property type="match status" value="1"/>
</dbReference>
<keyword evidence="2" id="KW-0964">Secreted</keyword>
<evidence type="ECO:0000256" key="2">
    <source>
        <dbReference type="ARBA" id="ARBA00022525"/>
    </source>
</evidence>
<proteinExistence type="predicted"/>
<evidence type="ECO:0000256" key="1">
    <source>
        <dbReference type="ARBA" id="ARBA00004613"/>
    </source>
</evidence>
<feature type="region of interest" description="Disordered" evidence="8">
    <location>
        <begin position="30"/>
        <end position="128"/>
    </location>
</feature>
<dbReference type="EMBL" id="AM746676">
    <property type="protein sequence ID" value="CAN94768.1"/>
    <property type="molecule type" value="Genomic_DNA"/>
</dbReference>
<protein>
    <recommendedName>
        <fullName evidence="12">Poly(3-hydroxybutyrate) depolymerase</fullName>
    </recommendedName>
</protein>
<dbReference type="PANTHER" id="PTHR38050:SF2">
    <property type="entry name" value="FERULOYL ESTERASE C-RELATED"/>
    <property type="match status" value="1"/>
</dbReference>
<feature type="compositionally biased region" description="Gly residues" evidence="8">
    <location>
        <begin position="78"/>
        <end position="103"/>
    </location>
</feature>
<dbReference type="BioCyc" id="SCEL448385:SCE_RS23655-MONOMER"/>
<dbReference type="Proteomes" id="UP000002139">
    <property type="component" value="Chromosome"/>
</dbReference>
<evidence type="ECO:0000256" key="7">
    <source>
        <dbReference type="ARBA" id="ARBA00023326"/>
    </source>
</evidence>
<evidence type="ECO:0000313" key="10">
    <source>
        <dbReference type="EMBL" id="CAN94768.1"/>
    </source>
</evidence>
<dbReference type="KEGG" id="scl:sce4605"/>
<feature type="compositionally biased region" description="Polar residues" evidence="8">
    <location>
        <begin position="118"/>
        <end position="128"/>
    </location>
</feature>
<keyword evidence="4 9" id="KW-0732">Signal</keyword>
<dbReference type="SUPFAM" id="SSF53474">
    <property type="entry name" value="alpha/beta-Hydrolases"/>
    <property type="match status" value="1"/>
</dbReference>
<evidence type="ECO:0000256" key="3">
    <source>
        <dbReference type="ARBA" id="ARBA00022651"/>
    </source>
</evidence>
<keyword evidence="3" id="KW-0858">Xylan degradation</keyword>
<sequence length="362" mass="36814">MTNQSTLVRATLFAALAGSCALSACGGGVDDGASSSGDDPHAGTGGAAVSGSSASTTTSSSATTSGGATTGDSSASAGGAGGEGGTSGSGGSPGAGGAGGSMGGKVPPEPSTGCGKANPQTGSAQSPLTVSGHQYYVKLPTNYDASKPYPVMIMFNPTGNPISWAEQNAGFETTGPKEAWIRVYPHPANSSSGWGANDVSFFQPFYDQITGNLCIDKARVFAAGESSGGDFSSILGCEHADKLRAIGPCATKNVQQYPLNASTRKCTGQVTAVVIHGKRDSVVGTDNGPKTRDFYTALNHCEASTTPVEGYTDDLSNCVLAQGCDEDYPVYWCQHGDPNYSNTNHGWPAFAPKFLWSLFSTY</sequence>
<dbReference type="GO" id="GO:0045493">
    <property type="term" value="P:xylan catabolic process"/>
    <property type="evidence" value="ECO:0007669"/>
    <property type="project" value="UniProtKB-KW"/>
</dbReference>
<evidence type="ECO:0000256" key="4">
    <source>
        <dbReference type="ARBA" id="ARBA00022729"/>
    </source>
</evidence>
<reference evidence="10 11" key="1">
    <citation type="journal article" date="2007" name="Nat. Biotechnol.">
        <title>Complete genome sequence of the myxobacterium Sorangium cellulosum.</title>
        <authorList>
            <person name="Schneiker S."/>
            <person name="Perlova O."/>
            <person name="Kaiser O."/>
            <person name="Gerth K."/>
            <person name="Alici A."/>
            <person name="Altmeyer M.O."/>
            <person name="Bartels D."/>
            <person name="Bekel T."/>
            <person name="Beyer S."/>
            <person name="Bode E."/>
            <person name="Bode H.B."/>
            <person name="Bolten C.J."/>
            <person name="Choudhuri J.V."/>
            <person name="Doss S."/>
            <person name="Elnakady Y.A."/>
            <person name="Frank B."/>
            <person name="Gaigalat L."/>
            <person name="Goesmann A."/>
            <person name="Groeger C."/>
            <person name="Gross F."/>
            <person name="Jelsbak L."/>
            <person name="Jelsbak L."/>
            <person name="Kalinowski J."/>
            <person name="Kegler C."/>
            <person name="Knauber T."/>
            <person name="Konietzny S."/>
            <person name="Kopp M."/>
            <person name="Krause L."/>
            <person name="Krug D."/>
            <person name="Linke B."/>
            <person name="Mahmud T."/>
            <person name="Martinez-Arias R."/>
            <person name="McHardy A.C."/>
            <person name="Merai M."/>
            <person name="Meyer F."/>
            <person name="Mormann S."/>
            <person name="Munoz-Dorado J."/>
            <person name="Perez J."/>
            <person name="Pradella S."/>
            <person name="Rachid S."/>
            <person name="Raddatz G."/>
            <person name="Rosenau F."/>
            <person name="Rueckert C."/>
            <person name="Sasse F."/>
            <person name="Scharfe M."/>
            <person name="Schuster S.C."/>
            <person name="Suen G."/>
            <person name="Treuner-Lange A."/>
            <person name="Velicer G.J."/>
            <person name="Vorholter F.-J."/>
            <person name="Weissman K.J."/>
            <person name="Welch R.D."/>
            <person name="Wenzel S.C."/>
            <person name="Whitworth D.E."/>
            <person name="Wilhelm S."/>
            <person name="Wittmann C."/>
            <person name="Bloecker H."/>
            <person name="Puehler A."/>
            <person name="Mueller R."/>
        </authorList>
    </citation>
    <scope>NUCLEOTIDE SEQUENCE [LARGE SCALE GENOMIC DNA]</scope>
    <source>
        <strain evidence="11">So ce56</strain>
    </source>
</reference>
<dbReference type="HOGENOM" id="CLU_027551_2_0_7"/>
<dbReference type="AlphaFoldDB" id="A9F9K7"/>
<dbReference type="GO" id="GO:0030600">
    <property type="term" value="F:feruloyl esterase activity"/>
    <property type="evidence" value="ECO:0007669"/>
    <property type="project" value="InterPro"/>
</dbReference>
<feature type="signal peptide" evidence="9">
    <location>
        <begin position="1"/>
        <end position="24"/>
    </location>
</feature>
<evidence type="ECO:0000256" key="9">
    <source>
        <dbReference type="SAM" id="SignalP"/>
    </source>
</evidence>
<name>A9F9K7_SORC5</name>
<keyword evidence="5" id="KW-0378">Hydrolase</keyword>
<keyword evidence="11" id="KW-1185">Reference proteome</keyword>
<evidence type="ECO:0000256" key="5">
    <source>
        <dbReference type="ARBA" id="ARBA00022801"/>
    </source>
</evidence>
<dbReference type="InterPro" id="IPR029058">
    <property type="entry name" value="AB_hydrolase_fold"/>
</dbReference>